<reference evidence="3 4" key="1">
    <citation type="journal article" date="2018" name="PLoS Pathog.">
        <title>Evolution of structural diversity of trichothecenes, a family of toxins produced by plant pathogenic and entomopathogenic fungi.</title>
        <authorList>
            <person name="Proctor R.H."/>
            <person name="McCormick S.P."/>
            <person name="Kim H.S."/>
            <person name="Cardoza R.E."/>
            <person name="Stanley A.M."/>
            <person name="Lindo L."/>
            <person name="Kelly A."/>
            <person name="Brown D.W."/>
            <person name="Lee T."/>
            <person name="Vaughan M.M."/>
            <person name="Alexander N.J."/>
            <person name="Busman M."/>
            <person name="Gutierrez S."/>
        </authorList>
    </citation>
    <scope>NUCLEOTIDE SEQUENCE [LARGE SCALE GENOMIC DNA]</scope>
    <source>
        <strain evidence="3 4">NRRL 20695</strain>
    </source>
</reference>
<dbReference type="Proteomes" id="UP000266234">
    <property type="component" value="Unassembled WGS sequence"/>
</dbReference>
<evidence type="ECO:0000259" key="2">
    <source>
        <dbReference type="PROSITE" id="PS50181"/>
    </source>
</evidence>
<protein>
    <submittedName>
        <fullName evidence="3">F-box domain-containing</fullName>
    </submittedName>
</protein>
<dbReference type="AlphaFoldDB" id="A0A395SQ61"/>
<keyword evidence="4" id="KW-1185">Reference proteome</keyword>
<accession>A0A395SQ61</accession>
<feature type="domain" description="F-box" evidence="2">
    <location>
        <begin position="29"/>
        <end position="79"/>
    </location>
</feature>
<evidence type="ECO:0000313" key="3">
    <source>
        <dbReference type="EMBL" id="RGP74249.1"/>
    </source>
</evidence>
<dbReference type="STRING" id="694270.A0A395SQ61"/>
<evidence type="ECO:0000313" key="4">
    <source>
        <dbReference type="Proteomes" id="UP000266234"/>
    </source>
</evidence>
<organism evidence="3 4">
    <name type="scientific">Fusarium longipes</name>
    <dbReference type="NCBI Taxonomy" id="694270"/>
    <lineage>
        <taxon>Eukaryota</taxon>
        <taxon>Fungi</taxon>
        <taxon>Dikarya</taxon>
        <taxon>Ascomycota</taxon>
        <taxon>Pezizomycotina</taxon>
        <taxon>Sordariomycetes</taxon>
        <taxon>Hypocreomycetidae</taxon>
        <taxon>Hypocreales</taxon>
        <taxon>Nectriaceae</taxon>
        <taxon>Fusarium</taxon>
    </lineage>
</organism>
<sequence length="241" mass="27657">MSSVLRSRRPTAGPETGKDAGELTKKTPKLELMSLPTEIHLAISEYLIYPDALSLKHTNAHFYSLVDTGINLKVEWLVERRSLHLECPNDRRCDLGSDLRFCRGSVPLLMRRRREHVECESRPGLGCLVTDYCTIQKLLIAKMSLTIDVDASHIPLLNDVLATFHAHIQELLIIFSKLSEVRDHIHESDNEKRRHMNMLIRHCCAELDWNTRTYEMYKDLRDMILPSSSRLASRHAGACEV</sequence>
<evidence type="ECO:0000256" key="1">
    <source>
        <dbReference type="SAM" id="MobiDB-lite"/>
    </source>
</evidence>
<dbReference type="PROSITE" id="PS50181">
    <property type="entry name" value="FBOX"/>
    <property type="match status" value="1"/>
</dbReference>
<dbReference type="OrthoDB" id="5281164at2759"/>
<gene>
    <name evidence="3" type="ORF">FLONG3_6161</name>
</gene>
<dbReference type="InterPro" id="IPR001810">
    <property type="entry name" value="F-box_dom"/>
</dbReference>
<feature type="region of interest" description="Disordered" evidence="1">
    <location>
        <begin position="1"/>
        <end position="23"/>
    </location>
</feature>
<proteinExistence type="predicted"/>
<name>A0A395SQ61_9HYPO</name>
<dbReference type="EMBL" id="PXOG01000133">
    <property type="protein sequence ID" value="RGP74249.1"/>
    <property type="molecule type" value="Genomic_DNA"/>
</dbReference>
<comment type="caution">
    <text evidence="3">The sequence shown here is derived from an EMBL/GenBank/DDBJ whole genome shotgun (WGS) entry which is preliminary data.</text>
</comment>